<dbReference type="AlphaFoldDB" id="L8GI02"/>
<dbReference type="Proteomes" id="UP000011083">
    <property type="component" value="Unassembled WGS sequence"/>
</dbReference>
<dbReference type="GO" id="GO:0004674">
    <property type="term" value="F:protein serine/threonine kinase activity"/>
    <property type="evidence" value="ECO:0007669"/>
    <property type="project" value="UniProtKB-KW"/>
</dbReference>
<comment type="similarity">
    <text evidence="7">Belongs to the protein kinase superfamily.</text>
</comment>
<feature type="binding site" evidence="6">
    <location>
        <position position="106"/>
    </location>
    <ligand>
        <name>ATP</name>
        <dbReference type="ChEBI" id="CHEBI:30616"/>
    </ligand>
</feature>
<keyword evidence="2 7" id="KW-0723">Serine/threonine-protein kinase</keyword>
<organism evidence="10 11">
    <name type="scientific">Acanthamoeba castellanii (strain ATCC 30010 / Neff)</name>
    <dbReference type="NCBI Taxonomy" id="1257118"/>
    <lineage>
        <taxon>Eukaryota</taxon>
        <taxon>Amoebozoa</taxon>
        <taxon>Discosea</taxon>
        <taxon>Longamoebia</taxon>
        <taxon>Centramoebida</taxon>
        <taxon>Acanthamoebidae</taxon>
        <taxon>Acanthamoeba</taxon>
    </lineage>
</organism>
<protein>
    <recommendedName>
        <fullName evidence="1">non-specific serine/threonine protein kinase</fullName>
        <ecNumber evidence="1">2.7.11.1</ecNumber>
    </recommendedName>
</protein>
<dbReference type="InterPro" id="IPR017441">
    <property type="entry name" value="Protein_kinase_ATP_BS"/>
</dbReference>
<dbReference type="OrthoDB" id="539158at2759"/>
<evidence type="ECO:0000256" key="6">
    <source>
        <dbReference type="PROSITE-ProRule" id="PRU10141"/>
    </source>
</evidence>
<dbReference type="SUPFAM" id="SSF56112">
    <property type="entry name" value="Protein kinase-like (PK-like)"/>
    <property type="match status" value="1"/>
</dbReference>
<sequence>MSYRIERRDNTTASKHLNKEEMQQAKYGILRRAVSCDMTYLDRRDHYHSIYYNKMVCAPGFEIDRTSGGLSYKVGDYYLSSLLGRGGGGSVYEGRHRKTNKRVAIKVVTKSRTEETRAAQGSNRRGSAGKDVNSSVAYAKKIQRTRKEYTVMSHLRDHRHITKLLDVVENDKAICLVLELGAGGDLFQHIQQKGRLSLYESWFLFRQLVSAVAHAHAQGFVHRDIKPENVFLSEDKKTATLGDWGFADVWCSFKDLKEGVGSLNYCSPEIVGGLPYTGPEVDIWSLGTCLYAMVTGNLPFAADSPKQVVMNIKTSNFVLTGSCEADPLLYDLLSRLLNPNTLERAKMADLLEHRWFRNGPTLAHIKDRRKRTGSATNVLATNNRHRTRVN</sequence>
<evidence type="ECO:0000256" key="2">
    <source>
        <dbReference type="ARBA" id="ARBA00022527"/>
    </source>
</evidence>
<dbReference type="InterPro" id="IPR011009">
    <property type="entry name" value="Kinase-like_dom_sf"/>
</dbReference>
<dbReference type="PANTHER" id="PTHR24346:SF75">
    <property type="entry name" value="AURORA KINASE"/>
    <property type="match status" value="1"/>
</dbReference>
<dbReference type="PROSITE" id="PS50011">
    <property type="entry name" value="PROTEIN_KINASE_DOM"/>
    <property type="match status" value="1"/>
</dbReference>
<dbReference type="STRING" id="1257118.L8GI02"/>
<dbReference type="EC" id="2.7.11.1" evidence="1"/>
<dbReference type="InterPro" id="IPR000719">
    <property type="entry name" value="Prot_kinase_dom"/>
</dbReference>
<dbReference type="PANTHER" id="PTHR24346">
    <property type="entry name" value="MAP/MICROTUBULE AFFINITY-REGULATING KINASE"/>
    <property type="match status" value="1"/>
</dbReference>
<dbReference type="FunFam" id="1.10.510.10:FF:000571">
    <property type="entry name" value="Maternal embryonic leucine zipper kinase"/>
    <property type="match status" value="1"/>
</dbReference>
<feature type="region of interest" description="Disordered" evidence="8">
    <location>
        <begin position="112"/>
        <end position="133"/>
    </location>
</feature>
<evidence type="ECO:0000256" key="1">
    <source>
        <dbReference type="ARBA" id="ARBA00012513"/>
    </source>
</evidence>
<dbReference type="Pfam" id="PF00069">
    <property type="entry name" value="Pkinase"/>
    <property type="match status" value="1"/>
</dbReference>
<evidence type="ECO:0000256" key="4">
    <source>
        <dbReference type="ARBA" id="ARBA00022777"/>
    </source>
</evidence>
<keyword evidence="3 6" id="KW-0547">Nucleotide-binding</keyword>
<evidence type="ECO:0000256" key="8">
    <source>
        <dbReference type="SAM" id="MobiDB-lite"/>
    </source>
</evidence>
<dbReference type="GO" id="GO:0005737">
    <property type="term" value="C:cytoplasm"/>
    <property type="evidence" value="ECO:0007669"/>
    <property type="project" value="TreeGrafter"/>
</dbReference>
<evidence type="ECO:0000256" key="5">
    <source>
        <dbReference type="ARBA" id="ARBA00022840"/>
    </source>
</evidence>
<dbReference type="GO" id="GO:0035556">
    <property type="term" value="P:intracellular signal transduction"/>
    <property type="evidence" value="ECO:0007669"/>
    <property type="project" value="TreeGrafter"/>
</dbReference>
<dbReference type="SMART" id="SM00220">
    <property type="entry name" value="S_TKc"/>
    <property type="match status" value="1"/>
</dbReference>
<reference evidence="10 11" key="1">
    <citation type="journal article" date="2013" name="Genome Biol.">
        <title>Genome of Acanthamoeba castellanii highlights extensive lateral gene transfer and early evolution of tyrosine kinase signaling.</title>
        <authorList>
            <person name="Clarke M."/>
            <person name="Lohan A.J."/>
            <person name="Liu B."/>
            <person name="Lagkouvardos I."/>
            <person name="Roy S."/>
            <person name="Zafar N."/>
            <person name="Bertelli C."/>
            <person name="Schilde C."/>
            <person name="Kianianmomeni A."/>
            <person name="Burglin T.R."/>
            <person name="Frech C."/>
            <person name="Turcotte B."/>
            <person name="Kopec K.O."/>
            <person name="Synnott J.M."/>
            <person name="Choo C."/>
            <person name="Paponov I."/>
            <person name="Finkler A."/>
            <person name="Soon Heng Tan C."/>
            <person name="Hutchins A.P."/>
            <person name="Weinmeier T."/>
            <person name="Rattei T."/>
            <person name="Chu J.S."/>
            <person name="Gimenez G."/>
            <person name="Irimia M."/>
            <person name="Rigden D.J."/>
            <person name="Fitzpatrick D.A."/>
            <person name="Lorenzo-Morales J."/>
            <person name="Bateman A."/>
            <person name="Chiu C.H."/>
            <person name="Tang P."/>
            <person name="Hegemann P."/>
            <person name="Fromm H."/>
            <person name="Raoult D."/>
            <person name="Greub G."/>
            <person name="Miranda-Saavedra D."/>
            <person name="Chen N."/>
            <person name="Nash P."/>
            <person name="Ginger M.L."/>
            <person name="Horn M."/>
            <person name="Schaap P."/>
            <person name="Caler L."/>
            <person name="Loftus B."/>
        </authorList>
    </citation>
    <scope>NUCLEOTIDE SEQUENCE [LARGE SCALE GENOMIC DNA]</scope>
    <source>
        <strain evidence="10 11">Neff</strain>
    </source>
</reference>
<feature type="domain" description="Protein kinase" evidence="9">
    <location>
        <begin position="77"/>
        <end position="356"/>
    </location>
</feature>
<keyword evidence="4 10" id="KW-0418">Kinase</keyword>
<dbReference type="KEGG" id="acan:ACA1_346480"/>
<dbReference type="PROSITE" id="PS00107">
    <property type="entry name" value="PROTEIN_KINASE_ATP"/>
    <property type="match status" value="1"/>
</dbReference>
<evidence type="ECO:0000259" key="9">
    <source>
        <dbReference type="PROSITE" id="PS50011"/>
    </source>
</evidence>
<dbReference type="GO" id="GO:0005524">
    <property type="term" value="F:ATP binding"/>
    <property type="evidence" value="ECO:0007669"/>
    <property type="project" value="UniProtKB-UniRule"/>
</dbReference>
<evidence type="ECO:0000256" key="3">
    <source>
        <dbReference type="ARBA" id="ARBA00022741"/>
    </source>
</evidence>
<dbReference type="Gene3D" id="1.10.510.10">
    <property type="entry name" value="Transferase(Phosphotransferase) domain 1"/>
    <property type="match status" value="1"/>
</dbReference>
<accession>L8GI02</accession>
<dbReference type="PROSITE" id="PS00108">
    <property type="entry name" value="PROTEIN_KINASE_ST"/>
    <property type="match status" value="1"/>
</dbReference>
<evidence type="ECO:0000256" key="7">
    <source>
        <dbReference type="RuleBase" id="RU000304"/>
    </source>
</evidence>
<name>L8GI02_ACACF</name>
<keyword evidence="11" id="KW-1185">Reference proteome</keyword>
<dbReference type="EMBL" id="KB008113">
    <property type="protein sequence ID" value="ELR12489.1"/>
    <property type="molecule type" value="Genomic_DNA"/>
</dbReference>
<dbReference type="GeneID" id="14913000"/>
<evidence type="ECO:0000313" key="10">
    <source>
        <dbReference type="EMBL" id="ELR12489.1"/>
    </source>
</evidence>
<proteinExistence type="inferred from homology"/>
<keyword evidence="5 6" id="KW-0067">ATP-binding</keyword>
<keyword evidence="4 10" id="KW-0808">Transferase</keyword>
<evidence type="ECO:0000313" key="11">
    <source>
        <dbReference type="Proteomes" id="UP000011083"/>
    </source>
</evidence>
<gene>
    <name evidence="10" type="ORF">ACA1_346480</name>
</gene>
<dbReference type="VEuPathDB" id="AmoebaDB:ACA1_346480"/>
<dbReference type="RefSeq" id="XP_004334502.1">
    <property type="nucleotide sequence ID" value="XM_004334454.1"/>
</dbReference>
<dbReference type="InterPro" id="IPR008271">
    <property type="entry name" value="Ser/Thr_kinase_AS"/>
</dbReference>
<dbReference type="OMA" id="SEMRAGC"/>